<dbReference type="EMBL" id="LT598456">
    <property type="protein sequence ID" value="SCU80517.1"/>
    <property type="molecule type" value="Genomic_DNA"/>
</dbReference>
<evidence type="ECO:0000313" key="16">
    <source>
        <dbReference type="Proteomes" id="UP000190274"/>
    </source>
</evidence>
<keyword evidence="11" id="KW-0539">Nucleus</keyword>
<organism evidence="15 16">
    <name type="scientific">Lachancea dasiensis</name>
    <dbReference type="NCBI Taxonomy" id="1072105"/>
    <lineage>
        <taxon>Eukaryota</taxon>
        <taxon>Fungi</taxon>
        <taxon>Dikarya</taxon>
        <taxon>Ascomycota</taxon>
        <taxon>Saccharomycotina</taxon>
        <taxon>Saccharomycetes</taxon>
        <taxon>Saccharomycetales</taxon>
        <taxon>Saccharomycetaceae</taxon>
        <taxon>Lachancea</taxon>
    </lineage>
</organism>
<evidence type="ECO:0000256" key="13">
    <source>
        <dbReference type="SAM" id="MobiDB-lite"/>
    </source>
</evidence>
<keyword evidence="16" id="KW-1185">Reference proteome</keyword>
<dbReference type="Gene3D" id="3.40.50.1220">
    <property type="entry name" value="TPP-binding domain"/>
    <property type="match status" value="1"/>
</dbReference>
<keyword evidence="8" id="KW-0805">Transcription regulation</keyword>
<dbReference type="AlphaFoldDB" id="A0A1G4IUB3"/>
<protein>
    <submittedName>
        <fullName evidence="15">LADA_0B07954g1_1</fullName>
    </submittedName>
</protein>
<feature type="active site" description="Proton acceptor" evidence="12">
    <location>
        <position position="381"/>
    </location>
</feature>
<feature type="binding site" evidence="12">
    <location>
        <position position="389"/>
    </location>
    <ligand>
        <name>Zn(2+)</name>
        <dbReference type="ChEBI" id="CHEBI:29105"/>
    </ligand>
</feature>
<dbReference type="PROSITE" id="PS50305">
    <property type="entry name" value="SIRTUIN"/>
    <property type="match status" value="1"/>
</dbReference>
<dbReference type="InterPro" id="IPR007654">
    <property type="entry name" value="NAD-dep_histone_deAcase_SIR2_N"/>
</dbReference>
<dbReference type="GO" id="GO:0046970">
    <property type="term" value="F:histone H4K16 deacetylase activity, NAD-dependent"/>
    <property type="evidence" value="ECO:0007669"/>
    <property type="project" value="TreeGrafter"/>
</dbReference>
<evidence type="ECO:0000256" key="12">
    <source>
        <dbReference type="PROSITE-ProRule" id="PRU00236"/>
    </source>
</evidence>
<accession>A0A1G4IUB3</accession>
<evidence type="ECO:0000256" key="5">
    <source>
        <dbReference type="ARBA" id="ARBA00022679"/>
    </source>
</evidence>
<comment type="cofactor">
    <cofactor evidence="1">
        <name>Zn(2+)</name>
        <dbReference type="ChEBI" id="CHEBI:29105"/>
    </cofactor>
</comment>
<dbReference type="Gene3D" id="1.20.120.1710">
    <property type="match status" value="1"/>
</dbReference>
<feature type="compositionally biased region" description="Polar residues" evidence="13">
    <location>
        <begin position="187"/>
        <end position="199"/>
    </location>
</feature>
<name>A0A1G4IUB3_9SACH</name>
<comment type="similarity">
    <text evidence="3">Belongs to the sirtuin family. Class I subfamily.</text>
</comment>
<dbReference type="GO" id="GO:0046872">
    <property type="term" value="F:metal ion binding"/>
    <property type="evidence" value="ECO:0007669"/>
    <property type="project" value="UniProtKB-KW"/>
</dbReference>
<evidence type="ECO:0000256" key="1">
    <source>
        <dbReference type="ARBA" id="ARBA00001947"/>
    </source>
</evidence>
<feature type="compositionally biased region" description="Basic and acidic residues" evidence="13">
    <location>
        <begin position="32"/>
        <end position="41"/>
    </location>
</feature>
<evidence type="ECO:0000256" key="4">
    <source>
        <dbReference type="ARBA" id="ARBA00022491"/>
    </source>
</evidence>
<evidence type="ECO:0000256" key="10">
    <source>
        <dbReference type="ARBA" id="ARBA00023163"/>
    </source>
</evidence>
<dbReference type="PANTHER" id="PTHR11085">
    <property type="entry name" value="NAD-DEPENDENT PROTEIN DEACYLASE SIRTUIN-5, MITOCHONDRIAL-RELATED"/>
    <property type="match status" value="1"/>
</dbReference>
<dbReference type="GO" id="GO:0070403">
    <property type="term" value="F:NAD+ binding"/>
    <property type="evidence" value="ECO:0007669"/>
    <property type="project" value="InterPro"/>
</dbReference>
<dbReference type="Proteomes" id="UP000190274">
    <property type="component" value="Chromosome B"/>
</dbReference>
<evidence type="ECO:0000256" key="9">
    <source>
        <dbReference type="ARBA" id="ARBA00023027"/>
    </source>
</evidence>
<feature type="binding site" evidence="12">
    <location>
        <position position="413"/>
    </location>
    <ligand>
        <name>Zn(2+)</name>
        <dbReference type="ChEBI" id="CHEBI:29105"/>
    </ligand>
</feature>
<dbReference type="GO" id="GO:0005634">
    <property type="term" value="C:nucleus"/>
    <property type="evidence" value="ECO:0007669"/>
    <property type="project" value="UniProtKB-SubCell"/>
</dbReference>
<evidence type="ECO:0000256" key="11">
    <source>
        <dbReference type="ARBA" id="ARBA00023242"/>
    </source>
</evidence>
<dbReference type="Pfam" id="PF02146">
    <property type="entry name" value="SIR2"/>
    <property type="match status" value="1"/>
</dbReference>
<evidence type="ECO:0000256" key="8">
    <source>
        <dbReference type="ARBA" id="ARBA00023015"/>
    </source>
</evidence>
<sequence length="582" mass="65477">MSVEDASNGALGKRSLSEVNTNFPDSSIPQDEVAKKPRVQDEEKEIFDEAPPADELEDIVDEYVVKQTEAVANASSTGAEEAIAGDPLPQNVEKDFMMPAEPIPAINIPKNPVTGKYKFPFISKEESLAARSYLKYYGSGRFLDSYLPEDLNSLYIYHLIKLLGFQIKDKLLLEAVQSVAENEIYSQRSNTESTASVNGTGERKSSAEMAAAVEQPSSNEDSEYYDDPLEKKHAVRLIKDLQKAMNKVLSTRMRLPNFHTLDDFVNKLRTAKKVLILTGAGISTSLGIPDFRSSEGFYSKIRHLGLDDPQDVFNYEIFMQDPSVFYNIAHMVLPPENLYSPLHSFIRMIQDKGKLLRNYTQNIDNLESYAGIQSEKMVQCHGSFATASCVTCHWKLPGERIFSNIRNLELPLCPYCYKKRKEFFPTSQPGSKEGEPETFNSVFNNVLKSYGVLKPDITFFGEALPSKFHRNIRDDVLKCDLLICIGTSLKVAPVSEIVNMIPSYVPQVLINKDPVRHAEFDLSLLGYCDDVAALVTQKCGWSMPHNKWPTLQEVEYGCEMYERGIYEIQPKASKSSSPQPEE</sequence>
<proteinExistence type="inferred from homology"/>
<dbReference type="Pfam" id="PF04574">
    <property type="entry name" value="DUF592"/>
    <property type="match status" value="1"/>
</dbReference>
<dbReference type="CDD" id="cd01408">
    <property type="entry name" value="SIRT1"/>
    <property type="match status" value="1"/>
</dbReference>
<keyword evidence="4" id="KW-0678">Repressor</keyword>
<dbReference type="PANTHER" id="PTHR11085:SF9">
    <property type="entry name" value="NAD-DEPENDENT PROTEIN DEACETYLASE SIRTUIN-1"/>
    <property type="match status" value="1"/>
</dbReference>
<dbReference type="OrthoDB" id="420264at2759"/>
<dbReference type="SUPFAM" id="SSF52467">
    <property type="entry name" value="DHS-like NAD/FAD-binding domain"/>
    <property type="match status" value="1"/>
</dbReference>
<dbReference type="Gene3D" id="3.30.1600.10">
    <property type="entry name" value="SIR2/SIRT2 'Small Domain"/>
    <property type="match status" value="1"/>
</dbReference>
<evidence type="ECO:0000259" key="14">
    <source>
        <dbReference type="PROSITE" id="PS50305"/>
    </source>
</evidence>
<gene>
    <name evidence="15" type="ORF">LADA_0B07954G</name>
</gene>
<reference evidence="16" key="1">
    <citation type="submission" date="2016-03" db="EMBL/GenBank/DDBJ databases">
        <authorList>
            <person name="Devillers H."/>
        </authorList>
    </citation>
    <scope>NUCLEOTIDE SEQUENCE [LARGE SCALE GENOMIC DNA]</scope>
</reference>
<evidence type="ECO:0000256" key="2">
    <source>
        <dbReference type="ARBA" id="ARBA00004123"/>
    </source>
</evidence>
<dbReference type="InterPro" id="IPR026590">
    <property type="entry name" value="Ssirtuin_cat_dom"/>
</dbReference>
<keyword evidence="9" id="KW-0520">NAD</keyword>
<comment type="subcellular location">
    <subcellularLocation>
        <location evidence="2">Nucleus</location>
    </subcellularLocation>
</comment>
<feature type="region of interest" description="Disordered" evidence="13">
    <location>
        <begin position="187"/>
        <end position="225"/>
    </location>
</feature>
<keyword evidence="5" id="KW-0808">Transferase</keyword>
<evidence type="ECO:0000256" key="7">
    <source>
        <dbReference type="ARBA" id="ARBA00022833"/>
    </source>
</evidence>
<dbReference type="InterPro" id="IPR029035">
    <property type="entry name" value="DHS-like_NAD/FAD-binding_dom"/>
</dbReference>
<evidence type="ECO:0000256" key="6">
    <source>
        <dbReference type="ARBA" id="ARBA00022723"/>
    </source>
</evidence>
<dbReference type="InterPro" id="IPR050134">
    <property type="entry name" value="NAD-dep_sirtuin_deacylases"/>
</dbReference>
<feature type="region of interest" description="Disordered" evidence="13">
    <location>
        <begin position="1"/>
        <end position="53"/>
    </location>
</feature>
<keyword evidence="6 12" id="KW-0479">Metal-binding</keyword>
<feature type="compositionally biased region" description="Acidic residues" evidence="13">
    <location>
        <begin position="42"/>
        <end position="53"/>
    </location>
</feature>
<keyword evidence="7 12" id="KW-0862">Zinc</keyword>
<dbReference type="InterPro" id="IPR003000">
    <property type="entry name" value="Sirtuin"/>
</dbReference>
<evidence type="ECO:0000313" key="15">
    <source>
        <dbReference type="EMBL" id="SCU80517.1"/>
    </source>
</evidence>
<dbReference type="InterPro" id="IPR026591">
    <property type="entry name" value="Sirtuin_cat_small_dom_sf"/>
</dbReference>
<feature type="binding site" evidence="12">
    <location>
        <position position="392"/>
    </location>
    <ligand>
        <name>Zn(2+)</name>
        <dbReference type="ChEBI" id="CHEBI:29105"/>
    </ligand>
</feature>
<feature type="domain" description="Deacetylase sirtuin-type" evidence="14">
    <location>
        <begin position="254"/>
        <end position="542"/>
    </location>
</feature>
<keyword evidence="10" id="KW-0804">Transcription</keyword>
<feature type="compositionally biased region" description="Polar residues" evidence="13">
    <location>
        <begin position="17"/>
        <end position="29"/>
    </location>
</feature>
<feature type="binding site" evidence="12">
    <location>
        <position position="416"/>
    </location>
    <ligand>
        <name>Zn(2+)</name>
        <dbReference type="ChEBI" id="CHEBI:29105"/>
    </ligand>
</feature>
<dbReference type="STRING" id="1266660.A0A1G4IUB3"/>
<evidence type="ECO:0000256" key="3">
    <source>
        <dbReference type="ARBA" id="ARBA00006924"/>
    </source>
</evidence>